<name>A0ACC2EM16_DIPCM</name>
<sequence length="499" mass="54946">MENFNIAKVRVRELKGSMKEMYKAAFSFRLSLVGSRLRVCEAGGATTPMLSSSLLAARSATLTALQFSQRKRSLKLHRSPTLFCAPVARISPSALMAHQEGKTPQEAAISLNSMVDEAGLGPSSLVVVSFYQFAKLSEHMAMRKHLAHVCQLNRVSGGIILAPEGINGSICGTRTSISKVLEAIRVDIGLRNLRLTEASAGLDAQMLPDGHDAKSPLGAGENAPFRWDHVRVKVKEEIVPLGLKGIDPSKQVGKYVKPKDWNTLICDPETILVDVRNAYETRIGKFKGAVDPKTSSFRDFPLWAEHNLLQLHKSSDVFLVCKDGCLEPNDKNCPLKSCKPSPCLSSAVGQVMPPTDNLILNESPATKRRVAMYCTGGIRCEKSTSLLLSMGFKEVYHLEGGILKYLEEIHPTESLWEGECFVFDKRVSVGHGLKVGNYELCYACKKPVSESDKLSIYWEDGISCPYCFFQKTESERDRARARQTQFERFGVIGGPGKGS</sequence>
<gene>
    <name evidence="1" type="ORF">O6H91_02G147200</name>
</gene>
<dbReference type="EMBL" id="CM055093">
    <property type="protein sequence ID" value="KAJ7567441.1"/>
    <property type="molecule type" value="Genomic_DNA"/>
</dbReference>
<keyword evidence="2" id="KW-1185">Reference proteome</keyword>
<evidence type="ECO:0000313" key="2">
    <source>
        <dbReference type="Proteomes" id="UP001162992"/>
    </source>
</evidence>
<accession>A0ACC2EM16</accession>
<organism evidence="1 2">
    <name type="scientific">Diphasiastrum complanatum</name>
    <name type="common">Issler's clubmoss</name>
    <name type="synonym">Lycopodium complanatum</name>
    <dbReference type="NCBI Taxonomy" id="34168"/>
    <lineage>
        <taxon>Eukaryota</taxon>
        <taxon>Viridiplantae</taxon>
        <taxon>Streptophyta</taxon>
        <taxon>Embryophyta</taxon>
        <taxon>Tracheophyta</taxon>
        <taxon>Lycopodiopsida</taxon>
        <taxon>Lycopodiales</taxon>
        <taxon>Lycopodiaceae</taxon>
        <taxon>Lycopodioideae</taxon>
        <taxon>Diphasiastrum</taxon>
    </lineage>
</organism>
<evidence type="ECO:0000313" key="1">
    <source>
        <dbReference type="EMBL" id="KAJ7567441.1"/>
    </source>
</evidence>
<dbReference type="Proteomes" id="UP001162992">
    <property type="component" value="Chromosome 2"/>
</dbReference>
<comment type="caution">
    <text evidence="1">The sequence shown here is derived from an EMBL/GenBank/DDBJ whole genome shotgun (WGS) entry which is preliminary data.</text>
</comment>
<proteinExistence type="predicted"/>
<protein>
    <submittedName>
        <fullName evidence="1">Uncharacterized protein</fullName>
    </submittedName>
</protein>
<reference evidence="2" key="1">
    <citation type="journal article" date="2024" name="Proc. Natl. Acad. Sci. U.S.A.">
        <title>Extraordinary preservation of gene collinearity over three hundred million years revealed in homosporous lycophytes.</title>
        <authorList>
            <person name="Li C."/>
            <person name="Wickell D."/>
            <person name="Kuo L.Y."/>
            <person name="Chen X."/>
            <person name="Nie B."/>
            <person name="Liao X."/>
            <person name="Peng D."/>
            <person name="Ji J."/>
            <person name="Jenkins J."/>
            <person name="Williams M."/>
            <person name="Shu S."/>
            <person name="Plott C."/>
            <person name="Barry K."/>
            <person name="Rajasekar S."/>
            <person name="Grimwood J."/>
            <person name="Han X."/>
            <person name="Sun S."/>
            <person name="Hou Z."/>
            <person name="He W."/>
            <person name="Dai G."/>
            <person name="Sun C."/>
            <person name="Schmutz J."/>
            <person name="Leebens-Mack J.H."/>
            <person name="Li F.W."/>
            <person name="Wang L."/>
        </authorList>
    </citation>
    <scope>NUCLEOTIDE SEQUENCE [LARGE SCALE GENOMIC DNA]</scope>
    <source>
        <strain evidence="2">cv. PW_Plant_1</strain>
    </source>
</reference>